<dbReference type="AlphaFoldDB" id="A0A9D3YVE6"/>
<keyword evidence="2" id="KW-1185">Reference proteome</keyword>
<protein>
    <submittedName>
        <fullName evidence="1">Uncharacterized protein</fullName>
    </submittedName>
</protein>
<proteinExistence type="predicted"/>
<organism evidence="1 2">
    <name type="scientific">Dreissena polymorpha</name>
    <name type="common">Zebra mussel</name>
    <name type="synonym">Mytilus polymorpha</name>
    <dbReference type="NCBI Taxonomy" id="45954"/>
    <lineage>
        <taxon>Eukaryota</taxon>
        <taxon>Metazoa</taxon>
        <taxon>Spiralia</taxon>
        <taxon>Lophotrochozoa</taxon>
        <taxon>Mollusca</taxon>
        <taxon>Bivalvia</taxon>
        <taxon>Autobranchia</taxon>
        <taxon>Heteroconchia</taxon>
        <taxon>Euheterodonta</taxon>
        <taxon>Imparidentia</taxon>
        <taxon>Neoheterodontei</taxon>
        <taxon>Myida</taxon>
        <taxon>Dreissenoidea</taxon>
        <taxon>Dreissenidae</taxon>
        <taxon>Dreissena</taxon>
    </lineage>
</organism>
<dbReference type="Proteomes" id="UP000828390">
    <property type="component" value="Unassembled WGS sequence"/>
</dbReference>
<comment type="caution">
    <text evidence="1">The sequence shown here is derived from an EMBL/GenBank/DDBJ whole genome shotgun (WGS) entry which is preliminary data.</text>
</comment>
<sequence>MYMCNHFQKNSSNTGYNSTAMATTNAISLLACDSACRTLYACVLYTFNIALGCNMYKETDFSLVYAEPNTELWTLQQRKYC</sequence>
<name>A0A9D3YVE6_DREPO</name>
<reference evidence="1" key="1">
    <citation type="journal article" date="2019" name="bioRxiv">
        <title>The Genome of the Zebra Mussel, Dreissena polymorpha: A Resource for Invasive Species Research.</title>
        <authorList>
            <person name="McCartney M.A."/>
            <person name="Auch B."/>
            <person name="Kono T."/>
            <person name="Mallez S."/>
            <person name="Zhang Y."/>
            <person name="Obille A."/>
            <person name="Becker A."/>
            <person name="Abrahante J.E."/>
            <person name="Garbe J."/>
            <person name="Badalamenti J.P."/>
            <person name="Herman A."/>
            <person name="Mangelson H."/>
            <person name="Liachko I."/>
            <person name="Sullivan S."/>
            <person name="Sone E.D."/>
            <person name="Koren S."/>
            <person name="Silverstein K.A.T."/>
            <person name="Beckman K.B."/>
            <person name="Gohl D.M."/>
        </authorList>
    </citation>
    <scope>NUCLEOTIDE SEQUENCE</scope>
    <source>
        <strain evidence="1">Duluth1</strain>
        <tissue evidence="1">Whole animal</tissue>
    </source>
</reference>
<reference evidence="1" key="2">
    <citation type="submission" date="2020-11" db="EMBL/GenBank/DDBJ databases">
        <authorList>
            <person name="McCartney M.A."/>
            <person name="Auch B."/>
            <person name="Kono T."/>
            <person name="Mallez S."/>
            <person name="Becker A."/>
            <person name="Gohl D.M."/>
            <person name="Silverstein K.A.T."/>
            <person name="Koren S."/>
            <person name="Bechman K.B."/>
            <person name="Herman A."/>
            <person name="Abrahante J.E."/>
            <person name="Garbe J."/>
        </authorList>
    </citation>
    <scope>NUCLEOTIDE SEQUENCE</scope>
    <source>
        <strain evidence="1">Duluth1</strain>
        <tissue evidence="1">Whole animal</tissue>
    </source>
</reference>
<dbReference type="EMBL" id="JAIWYP010000014">
    <property type="protein sequence ID" value="KAH3706524.1"/>
    <property type="molecule type" value="Genomic_DNA"/>
</dbReference>
<evidence type="ECO:0000313" key="2">
    <source>
        <dbReference type="Proteomes" id="UP000828390"/>
    </source>
</evidence>
<accession>A0A9D3YVE6</accession>
<gene>
    <name evidence="1" type="ORF">DPMN_065911</name>
</gene>
<evidence type="ECO:0000313" key="1">
    <source>
        <dbReference type="EMBL" id="KAH3706524.1"/>
    </source>
</evidence>